<dbReference type="AlphaFoldDB" id="A0A644XC45"/>
<evidence type="ECO:0000313" key="2">
    <source>
        <dbReference type="EMBL" id="MPM13765.1"/>
    </source>
</evidence>
<reference evidence="2" key="1">
    <citation type="submission" date="2019-08" db="EMBL/GenBank/DDBJ databases">
        <authorList>
            <person name="Kucharzyk K."/>
            <person name="Murdoch R.W."/>
            <person name="Higgins S."/>
            <person name="Loffler F."/>
        </authorList>
    </citation>
    <scope>NUCLEOTIDE SEQUENCE</scope>
</reference>
<feature type="transmembrane region" description="Helical" evidence="1">
    <location>
        <begin position="5"/>
        <end position="25"/>
    </location>
</feature>
<keyword evidence="1" id="KW-0472">Membrane</keyword>
<proteinExistence type="predicted"/>
<sequence length="95" mass="10835">MKKLLIITLILSIVSVVFMVFNFAASTDIYRDYVGTAIVSGQIIDNVGKLPEWTTCKGEWQLLRIDLIVRFIFMLLATVVLAKLIRSHKVRSNHQ</sequence>
<accession>A0A644XC45</accession>
<evidence type="ECO:0000256" key="1">
    <source>
        <dbReference type="SAM" id="Phobius"/>
    </source>
</evidence>
<comment type="caution">
    <text evidence="2">The sequence shown here is derived from an EMBL/GenBank/DDBJ whole genome shotgun (WGS) entry which is preliminary data.</text>
</comment>
<gene>
    <name evidence="2" type="ORF">SDC9_60124</name>
</gene>
<protein>
    <submittedName>
        <fullName evidence="2">Uncharacterized protein</fullName>
    </submittedName>
</protein>
<dbReference type="EMBL" id="VSSQ01002169">
    <property type="protein sequence ID" value="MPM13765.1"/>
    <property type="molecule type" value="Genomic_DNA"/>
</dbReference>
<name>A0A644XC45_9ZZZZ</name>
<feature type="transmembrane region" description="Helical" evidence="1">
    <location>
        <begin position="67"/>
        <end position="85"/>
    </location>
</feature>
<organism evidence="2">
    <name type="scientific">bioreactor metagenome</name>
    <dbReference type="NCBI Taxonomy" id="1076179"/>
    <lineage>
        <taxon>unclassified sequences</taxon>
        <taxon>metagenomes</taxon>
        <taxon>ecological metagenomes</taxon>
    </lineage>
</organism>
<keyword evidence="1" id="KW-1133">Transmembrane helix</keyword>
<keyword evidence="1" id="KW-0812">Transmembrane</keyword>